<dbReference type="AlphaFoldDB" id="A0A7K1XXR0"/>
<dbReference type="SUPFAM" id="SSF53756">
    <property type="entry name" value="UDP-Glycosyltransferase/glycogen phosphorylase"/>
    <property type="match status" value="1"/>
</dbReference>
<comment type="caution">
    <text evidence="2">The sequence shown here is derived from an EMBL/GenBank/DDBJ whole genome shotgun (WGS) entry which is preliminary data.</text>
</comment>
<dbReference type="RefSeq" id="WP_160906767.1">
    <property type="nucleotide sequence ID" value="NZ_WVHS01000002.1"/>
</dbReference>
<organism evidence="2 3">
    <name type="scientific">Hufsiella ginkgonis</name>
    <dbReference type="NCBI Taxonomy" id="2695274"/>
    <lineage>
        <taxon>Bacteria</taxon>
        <taxon>Pseudomonadati</taxon>
        <taxon>Bacteroidota</taxon>
        <taxon>Sphingobacteriia</taxon>
        <taxon>Sphingobacteriales</taxon>
        <taxon>Sphingobacteriaceae</taxon>
        <taxon>Hufsiella</taxon>
    </lineage>
</organism>
<name>A0A7K1XXR0_9SPHI</name>
<evidence type="ECO:0000313" key="2">
    <source>
        <dbReference type="EMBL" id="MXV15795.1"/>
    </source>
</evidence>
<evidence type="ECO:0000313" key="3">
    <source>
        <dbReference type="Proteomes" id="UP000451233"/>
    </source>
</evidence>
<feature type="domain" description="Glycosyl transferase family 1" evidence="1">
    <location>
        <begin position="179"/>
        <end position="341"/>
    </location>
</feature>
<accession>A0A7K1XXR0</accession>
<dbReference type="PANTHER" id="PTHR12526:SF638">
    <property type="entry name" value="SPORE COAT PROTEIN SA"/>
    <property type="match status" value="1"/>
</dbReference>
<reference evidence="2 3" key="1">
    <citation type="submission" date="2019-11" db="EMBL/GenBank/DDBJ databases">
        <title>Pedobacter sp. HMF7056 Genome sequencing and assembly.</title>
        <authorList>
            <person name="Kang H."/>
            <person name="Kim H."/>
            <person name="Joh K."/>
        </authorList>
    </citation>
    <scope>NUCLEOTIDE SEQUENCE [LARGE SCALE GENOMIC DNA]</scope>
    <source>
        <strain evidence="2 3">HMF7056</strain>
    </source>
</reference>
<evidence type="ECO:0000259" key="1">
    <source>
        <dbReference type="Pfam" id="PF00534"/>
    </source>
</evidence>
<dbReference type="EMBL" id="WVHS01000002">
    <property type="protein sequence ID" value="MXV15795.1"/>
    <property type="molecule type" value="Genomic_DNA"/>
</dbReference>
<dbReference type="Proteomes" id="UP000451233">
    <property type="component" value="Unassembled WGS sequence"/>
</dbReference>
<keyword evidence="3" id="KW-1185">Reference proteome</keyword>
<keyword evidence="2" id="KW-0808">Transferase</keyword>
<dbReference type="GO" id="GO:0016757">
    <property type="term" value="F:glycosyltransferase activity"/>
    <property type="evidence" value="ECO:0007669"/>
    <property type="project" value="InterPro"/>
</dbReference>
<proteinExistence type="predicted"/>
<dbReference type="CDD" id="cd03801">
    <property type="entry name" value="GT4_PimA-like"/>
    <property type="match status" value="1"/>
</dbReference>
<sequence>MNKLKILFSMPSQTHVEIAVDEIEGLRDHGYDCDQFPFAAKDSNGSQLSRIQMILKNAFNLVKVAYRFQPDVIYLNSRLEVLPTIRDFLTIVIFKASYHKKVRFFLKSHGSDLEVLESKNFLVSKITLPYLRKNISGWLFLSTEERNKVAKNGYLSPKRIFVTKNIVRTNQFKIDSGFRTRLNIPLDHKILLFSGRIIREKGIYEVIEAFSQIGEGYKTTLIVVGGGGELENIKGLASVLAAGDRVIFTGFIPEPEVVEFYANSDILVFPTYFPEGFSMALFNSVGAGLAIITTPTRAATDFLSDPENCIWVKSQDSGSVANALNTLLGSEKLMRTMKTNNIMKARLFSKEQVSSELSEIIEL</sequence>
<dbReference type="Gene3D" id="3.40.50.2000">
    <property type="entry name" value="Glycogen Phosphorylase B"/>
    <property type="match status" value="2"/>
</dbReference>
<dbReference type="InterPro" id="IPR001296">
    <property type="entry name" value="Glyco_trans_1"/>
</dbReference>
<dbReference type="PANTHER" id="PTHR12526">
    <property type="entry name" value="GLYCOSYLTRANSFERASE"/>
    <property type="match status" value="1"/>
</dbReference>
<dbReference type="Pfam" id="PF00534">
    <property type="entry name" value="Glycos_transf_1"/>
    <property type="match status" value="1"/>
</dbReference>
<gene>
    <name evidence="2" type="ORF">GS398_10805</name>
</gene>
<protein>
    <submittedName>
        <fullName evidence="2">Glycosyltransferase</fullName>
    </submittedName>
</protein>